<reference evidence="1" key="1">
    <citation type="submission" date="2020-10" db="EMBL/GenBank/DDBJ databases">
        <authorList>
            <person name="Lu T."/>
            <person name="Wang Q."/>
            <person name="Han X."/>
        </authorList>
    </citation>
    <scope>NUCLEOTIDE SEQUENCE</scope>
    <source>
        <strain evidence="1">WQ 117</strain>
    </source>
</reference>
<gene>
    <name evidence="1" type="ORF">IM532_09900</name>
</gene>
<comment type="caution">
    <text evidence="1">The sequence shown here is derived from an EMBL/GenBank/DDBJ whole genome shotgun (WGS) entry which is preliminary data.</text>
</comment>
<name>A0A8J7K4L7_9FLAO</name>
<keyword evidence="2" id="KW-1185">Reference proteome</keyword>
<accession>A0A8J7K4L7</accession>
<evidence type="ECO:0000313" key="2">
    <source>
        <dbReference type="Proteomes" id="UP000608754"/>
    </source>
</evidence>
<dbReference type="Proteomes" id="UP000608754">
    <property type="component" value="Unassembled WGS sequence"/>
</dbReference>
<evidence type="ECO:0000313" key="1">
    <source>
        <dbReference type="EMBL" id="MBF0597754.1"/>
    </source>
</evidence>
<dbReference type="AlphaFoldDB" id="A0A8J7K4L7"/>
<protein>
    <submittedName>
        <fullName evidence="1">Uncharacterized protein</fullName>
    </submittedName>
</protein>
<sequence>MKIFLSISLYIFAVQICIAQELSPNEYEIKTNLKDFSLNGKIQKLVSTAKDANGHFTTLPFLENEYYNQFQLEFNQRGQLTKRTNYLDYNGKIGTYSFVDYTYNTSYLLTTHKTTIVNNGEDPLRVSSLKEYGYNNKGNISVLKEIVKGKSSASSYQTDFIYSHRLENITTKVDGTIFSKNQFCYNKKGQIIKIENISFDGKKGLTKYYIYDDKTPIYTEENINNRRNITFINIDTGTTKFQQFDQNQNLKLELVYNNQKNVIEAKAQSFIGGKSILKTYTFSYEFDNYKNWTTCKVVENEKPVYIITRNITYYNN</sequence>
<organism evidence="1 2">
    <name type="scientific">Faecalibacter rhinopitheci</name>
    <dbReference type="NCBI Taxonomy" id="2779678"/>
    <lineage>
        <taxon>Bacteria</taxon>
        <taxon>Pseudomonadati</taxon>
        <taxon>Bacteroidota</taxon>
        <taxon>Flavobacteriia</taxon>
        <taxon>Flavobacteriales</taxon>
        <taxon>Weeksellaceae</taxon>
        <taxon>Faecalibacter</taxon>
    </lineage>
</organism>
<dbReference type="RefSeq" id="WP_194183299.1">
    <property type="nucleotide sequence ID" value="NZ_JADGIK010000006.1"/>
</dbReference>
<proteinExistence type="predicted"/>
<dbReference type="EMBL" id="JADGIK010000006">
    <property type="protein sequence ID" value="MBF0597754.1"/>
    <property type="molecule type" value="Genomic_DNA"/>
</dbReference>